<evidence type="ECO:0000259" key="1">
    <source>
        <dbReference type="Pfam" id="PF21259"/>
    </source>
</evidence>
<dbReference type="EMBL" id="JBEPLO010000003">
    <property type="protein sequence ID" value="MET3557280.1"/>
    <property type="molecule type" value="Genomic_DNA"/>
</dbReference>
<dbReference type="PANTHER" id="PTHR37038:SF12">
    <property type="entry name" value="TRANSCRIPTIONAL REGULATOR"/>
    <property type="match status" value="1"/>
</dbReference>
<accession>A0ABV2FFD6</accession>
<name>A0ABV2FFD6_9STRE</name>
<dbReference type="InterPro" id="IPR010057">
    <property type="entry name" value="Transcription_activator_Rgg_C"/>
</dbReference>
<dbReference type="InterPro" id="IPR010982">
    <property type="entry name" value="Lambda_DNA-bd_dom_sf"/>
</dbReference>
<dbReference type="RefSeq" id="WP_354364026.1">
    <property type="nucleotide sequence ID" value="NZ_JBEPLO010000003.1"/>
</dbReference>
<comment type="caution">
    <text evidence="2">The sequence shown here is derived from an EMBL/GenBank/DDBJ whole genome shotgun (WGS) entry which is preliminary data.</text>
</comment>
<dbReference type="Pfam" id="PF21259">
    <property type="entry name" value="Rgg_C"/>
    <property type="match status" value="1"/>
</dbReference>
<proteinExistence type="predicted"/>
<sequence>MEKKYGQVFKDIRTGRGLSLQDATGGHFSQSMLSRFENGHSEMSVQKLVTCLDNIYLSLSEYDYLLKDFVPNEFYQLISQMHNYSFPFQKSALEALVVSELEKGRTDGREQYHRLNAIMIKAAIKSQDASYPISSEEMDYLSDYLFSMAIWIEYELLLFISTYSLFPSDVLVRYCQEMIQRAEIFQHSFVHSNLVQTILLNASFHLIDKKRFDSAQSLLNMFEDHFSETRDAYMRMIYRLALGYYQLHQTEGQGKELIAKTLEVMVFLGYQRQADYYREHFENYL</sequence>
<dbReference type="Gene3D" id="1.25.40.400">
    <property type="match status" value="1"/>
</dbReference>
<dbReference type="PANTHER" id="PTHR37038">
    <property type="entry name" value="TRANSCRIPTIONAL REGULATOR-RELATED"/>
    <property type="match status" value="1"/>
</dbReference>
<protein>
    <submittedName>
        <fullName evidence="2">Rgg/GadR/MutR family transcriptional activator</fullName>
    </submittedName>
</protein>
<gene>
    <name evidence="2" type="ORF">ABID29_000389</name>
</gene>
<evidence type="ECO:0000313" key="2">
    <source>
        <dbReference type="EMBL" id="MET3557280.1"/>
    </source>
</evidence>
<evidence type="ECO:0000313" key="3">
    <source>
        <dbReference type="Proteomes" id="UP001549122"/>
    </source>
</evidence>
<dbReference type="NCBIfam" id="TIGR01716">
    <property type="entry name" value="RGG_Cterm"/>
    <property type="match status" value="1"/>
</dbReference>
<organism evidence="2 3">
    <name type="scientific">Streptococcus rupicaprae</name>
    <dbReference type="NCBI Taxonomy" id="759619"/>
    <lineage>
        <taxon>Bacteria</taxon>
        <taxon>Bacillati</taxon>
        <taxon>Bacillota</taxon>
        <taxon>Bacilli</taxon>
        <taxon>Lactobacillales</taxon>
        <taxon>Streptococcaceae</taxon>
        <taxon>Streptococcus</taxon>
    </lineage>
</organism>
<dbReference type="SUPFAM" id="SSF47413">
    <property type="entry name" value="lambda repressor-like DNA-binding domains"/>
    <property type="match status" value="1"/>
</dbReference>
<reference evidence="2 3" key="1">
    <citation type="submission" date="2024-06" db="EMBL/GenBank/DDBJ databases">
        <title>Genomic Encyclopedia of Type Strains, Phase IV (KMG-IV): sequencing the most valuable type-strain genomes for metagenomic binning, comparative biology and taxonomic classification.</title>
        <authorList>
            <person name="Goeker M."/>
        </authorList>
    </citation>
    <scope>NUCLEOTIDE SEQUENCE [LARGE SCALE GENOMIC DNA]</scope>
    <source>
        <strain evidence="2 3">DSM 28303</strain>
    </source>
</reference>
<keyword evidence="3" id="KW-1185">Reference proteome</keyword>
<feature type="domain" description="HTH-type transcriptional regulator Rgg C-terminal" evidence="1">
    <location>
        <begin position="109"/>
        <end position="279"/>
    </location>
</feature>
<dbReference type="CDD" id="cd00093">
    <property type="entry name" value="HTH_XRE"/>
    <property type="match status" value="1"/>
</dbReference>
<dbReference type="InterPro" id="IPR001387">
    <property type="entry name" value="Cro/C1-type_HTH"/>
</dbReference>
<dbReference type="Proteomes" id="UP001549122">
    <property type="component" value="Unassembled WGS sequence"/>
</dbReference>
<dbReference type="InterPro" id="IPR053163">
    <property type="entry name" value="HTH-type_regulator_Rgg"/>
</dbReference>